<proteinExistence type="predicted"/>
<comment type="caution">
    <text evidence="1">The sequence shown here is derived from an EMBL/GenBank/DDBJ whole genome shotgun (WGS) entry which is preliminary data.</text>
</comment>
<dbReference type="EMBL" id="JAPZBU010000009">
    <property type="protein sequence ID" value="KAJ5386656.1"/>
    <property type="molecule type" value="Genomic_DNA"/>
</dbReference>
<dbReference type="Proteomes" id="UP001147747">
    <property type="component" value="Unassembled WGS sequence"/>
</dbReference>
<reference evidence="1" key="2">
    <citation type="journal article" date="2023" name="IMA Fungus">
        <title>Comparative genomic study of the Penicillium genus elucidates a diverse pangenome and 15 lateral gene transfer events.</title>
        <authorList>
            <person name="Petersen C."/>
            <person name="Sorensen T."/>
            <person name="Nielsen M.R."/>
            <person name="Sondergaard T.E."/>
            <person name="Sorensen J.L."/>
            <person name="Fitzpatrick D.A."/>
            <person name="Frisvad J.C."/>
            <person name="Nielsen K.L."/>
        </authorList>
    </citation>
    <scope>NUCLEOTIDE SEQUENCE</scope>
    <source>
        <strain evidence="1">IBT 29677</strain>
    </source>
</reference>
<accession>A0A9W9VNZ3</accession>
<evidence type="ECO:0000313" key="2">
    <source>
        <dbReference type="Proteomes" id="UP001147747"/>
    </source>
</evidence>
<reference evidence="1" key="1">
    <citation type="submission" date="2022-12" db="EMBL/GenBank/DDBJ databases">
        <authorList>
            <person name="Petersen C."/>
        </authorList>
    </citation>
    <scope>NUCLEOTIDE SEQUENCE</scope>
    <source>
        <strain evidence="1">IBT 29677</strain>
    </source>
</reference>
<organism evidence="1 2">
    <name type="scientific">Penicillium cosmopolitanum</name>
    <dbReference type="NCBI Taxonomy" id="1131564"/>
    <lineage>
        <taxon>Eukaryota</taxon>
        <taxon>Fungi</taxon>
        <taxon>Dikarya</taxon>
        <taxon>Ascomycota</taxon>
        <taxon>Pezizomycotina</taxon>
        <taxon>Eurotiomycetes</taxon>
        <taxon>Eurotiomycetidae</taxon>
        <taxon>Eurotiales</taxon>
        <taxon>Aspergillaceae</taxon>
        <taxon>Penicillium</taxon>
    </lineage>
</organism>
<dbReference type="RefSeq" id="XP_056484454.1">
    <property type="nucleotide sequence ID" value="XM_056633834.1"/>
</dbReference>
<dbReference type="GeneID" id="81372814"/>
<name>A0A9W9VNZ3_9EURO</name>
<dbReference type="AlphaFoldDB" id="A0A9W9VNZ3"/>
<dbReference type="OrthoDB" id="76567at2759"/>
<sequence length="234" mass="26337">MDIDEDSFLKCFVELDEKLLKSSWRSYDYISQSVLIEMESNEHAAAIGAFSAIFSTWARPVTDAPLAYTASMNFCGESKEKKPDLSWTPLHSPGGRLTDWPILAGEVAWCEPRQKLVQDMKFWLQECHGQVKVALSITINACGRISIEKWSVNPGDKYTSPFVTQKIEIVPEPAPGFSRVAGKLAIKFEEVFTRKNKGNETDFILTGNDMEEIAGQIWTVQFSEVPQEEVGEFT</sequence>
<evidence type="ECO:0000313" key="1">
    <source>
        <dbReference type="EMBL" id="KAJ5386656.1"/>
    </source>
</evidence>
<keyword evidence="2" id="KW-1185">Reference proteome</keyword>
<protein>
    <submittedName>
        <fullName evidence="1">Uncharacterized protein</fullName>
    </submittedName>
</protein>
<gene>
    <name evidence="1" type="ORF">N7509_009197</name>
</gene>